<proteinExistence type="predicted"/>
<reference evidence="1 2" key="1">
    <citation type="submission" date="2020-06" db="EMBL/GenBank/DDBJ databases">
        <authorList>
            <person name="Chuat V."/>
        </authorList>
    </citation>
    <scope>NUCLEOTIDE SEQUENCE [LARGE SCALE GENOMIC DNA]</scope>
    <source>
        <strain evidence="1">STH_CIRM_336</strain>
    </source>
</reference>
<evidence type="ECO:0000313" key="2">
    <source>
        <dbReference type="Proteomes" id="UP000509833"/>
    </source>
</evidence>
<accession>A0A8D6U1K5</accession>
<dbReference type="AlphaFoldDB" id="A0A8D6U1K5"/>
<dbReference type="AntiFam" id="ANF00014">
    <property type="entry name" value="tRNA translation"/>
</dbReference>
<evidence type="ECO:0000313" key="1">
    <source>
        <dbReference type="EMBL" id="CAD0135577.1"/>
    </source>
</evidence>
<protein>
    <submittedName>
        <fullName evidence="1">Uncharacterized protein</fullName>
    </submittedName>
</protein>
<gene>
    <name evidence="1" type="ORF">STHERMO_0023</name>
</gene>
<name>A0A8D6U1K5_STRTR</name>
<organism evidence="1 2">
    <name type="scientific">Streptococcus thermophilus</name>
    <dbReference type="NCBI Taxonomy" id="1308"/>
    <lineage>
        <taxon>Bacteria</taxon>
        <taxon>Bacillati</taxon>
        <taxon>Bacillota</taxon>
        <taxon>Bacilli</taxon>
        <taxon>Lactobacillales</taxon>
        <taxon>Streptococcaceae</taxon>
        <taxon>Streptococcus</taxon>
    </lineage>
</organism>
<dbReference type="Proteomes" id="UP000509833">
    <property type="component" value="Chromosome"/>
</dbReference>
<sequence>MDICFKIKRVTRIELATTAWKAVVLPLNYTRLTTKWRETESNRRHMELQSIALPTELPSHIAGAGFEPTTFGL</sequence>
<dbReference type="EMBL" id="LR822017">
    <property type="protein sequence ID" value="CAD0135577.1"/>
    <property type="molecule type" value="Genomic_DNA"/>
</dbReference>